<dbReference type="RefSeq" id="WP_195871353.1">
    <property type="nucleotide sequence ID" value="NZ_JADOET010000006.1"/>
</dbReference>
<evidence type="ECO:0000313" key="1">
    <source>
        <dbReference type="EMBL" id="MBF8150084.1"/>
    </source>
</evidence>
<keyword evidence="2" id="KW-1185">Reference proteome</keyword>
<gene>
    <name evidence="1" type="ORF">ITJ86_09265</name>
</gene>
<protein>
    <submittedName>
        <fullName evidence="1">Uncharacterized protein</fullName>
    </submittedName>
</protein>
<comment type="caution">
    <text evidence="1">The sequence shown here is derived from an EMBL/GenBank/DDBJ whole genome shotgun (WGS) entry which is preliminary data.</text>
</comment>
<accession>A0ABS0EI64</accession>
<organism evidence="1 2">
    <name type="scientific">Winogradskyella marina</name>
    <dbReference type="NCBI Taxonomy" id="2785530"/>
    <lineage>
        <taxon>Bacteria</taxon>
        <taxon>Pseudomonadati</taxon>
        <taxon>Bacteroidota</taxon>
        <taxon>Flavobacteriia</taxon>
        <taxon>Flavobacteriales</taxon>
        <taxon>Flavobacteriaceae</taxon>
        <taxon>Winogradskyella</taxon>
    </lineage>
</organism>
<dbReference type="PROSITE" id="PS51257">
    <property type="entry name" value="PROKAR_LIPOPROTEIN"/>
    <property type="match status" value="1"/>
</dbReference>
<dbReference type="EMBL" id="JADOET010000006">
    <property type="protein sequence ID" value="MBF8150084.1"/>
    <property type="molecule type" value="Genomic_DNA"/>
</dbReference>
<name>A0ABS0EI64_9FLAO</name>
<dbReference type="Proteomes" id="UP000611215">
    <property type="component" value="Unassembled WGS sequence"/>
</dbReference>
<proteinExistence type="predicted"/>
<reference evidence="1 2" key="1">
    <citation type="submission" date="2020-11" db="EMBL/GenBank/DDBJ databases">
        <title>Winogradskyella marina sp. nov., isolated from marine sediment.</title>
        <authorList>
            <person name="Bo J."/>
            <person name="Wang S."/>
            <person name="Song X."/>
            <person name="Du Z."/>
        </authorList>
    </citation>
    <scope>NUCLEOTIDE SEQUENCE [LARGE SCALE GENOMIC DNA]</scope>
    <source>
        <strain evidence="1 2">F6397</strain>
    </source>
</reference>
<evidence type="ECO:0000313" key="2">
    <source>
        <dbReference type="Proteomes" id="UP000611215"/>
    </source>
</evidence>
<sequence length="561" mass="62136">MKKKLNQSSVIGMLIICVSLFFLGCQKDESIQQESNQNFSIKEVAFSQFQTNSKLVDKISTLKNPIGNQTNVANKNNSAETTYDINTNHAIYIEYGNGKHTYTFTVTNTNGSASLENIVLSLQDDGSYKAYLTTYNLTQQELDDLNNGIEINTSMENSSMQEIDNSQVNMYARTTCRFEMAIIEVEHACEIDGCWDPQYTTIEYVNTWVKVCTDDGNGGSIGGDDGDGSVDDGTGGCTGCDGVATKPKGTGLSDDGSIDLEPLNVDGILWECFGYGSLAYTRAQLLDDVQRTDIANFINTYGCSAENSEFAKEAVNVMIDDGEVDFEEKIINGLEGKALCVYNKLKSSSTGFKNAIKKFEPEFPVAHLKFDMGDIGASKGRTIAPNSNPTTPNSPDFVITVRLNNNDTSSGVTKRPNLLVVKTIAHEVIHAEMFRKLLSVLDNGGNITGVTRQDVLDALDGNFPGMYDYFMRHKNWQHQQMATHYREALARILQEYDTGLAVPDNQQPAQLYMDLSWEGLIYENGDNAIYTWTSLPEDEKERIEGVISTYIEDNLNENCSE</sequence>